<keyword evidence="4" id="KW-1185">Reference proteome</keyword>
<dbReference type="VEuPathDB" id="PiroplasmaDB:BEWA_013460"/>
<comment type="caution">
    <text evidence="3">The sequence shown here is derived from an EMBL/GenBank/DDBJ whole genome shotgun (WGS) entry which is preliminary data.</text>
</comment>
<name>L1LBJ8_THEEQ</name>
<evidence type="ECO:0000313" key="3">
    <source>
        <dbReference type="EMBL" id="EKX72787.1"/>
    </source>
</evidence>
<proteinExistence type="predicted"/>
<feature type="compositionally biased region" description="Basic and acidic residues" evidence="1">
    <location>
        <begin position="279"/>
        <end position="306"/>
    </location>
</feature>
<dbReference type="RefSeq" id="XP_004832239.1">
    <property type="nucleotide sequence ID" value="XM_004832182.1"/>
</dbReference>
<evidence type="ECO:0000313" key="4">
    <source>
        <dbReference type="Proteomes" id="UP000031512"/>
    </source>
</evidence>
<dbReference type="AlphaFoldDB" id="L1LBJ8"/>
<feature type="chain" id="PRO_5003953042" evidence="2">
    <location>
        <begin position="21"/>
        <end position="396"/>
    </location>
</feature>
<dbReference type="GeneID" id="15804422"/>
<dbReference type="InterPro" id="IPR007480">
    <property type="entry name" value="DUF529"/>
</dbReference>
<organism evidence="3 4">
    <name type="scientific">Theileria equi strain WA</name>
    <dbReference type="NCBI Taxonomy" id="1537102"/>
    <lineage>
        <taxon>Eukaryota</taxon>
        <taxon>Sar</taxon>
        <taxon>Alveolata</taxon>
        <taxon>Apicomplexa</taxon>
        <taxon>Aconoidasida</taxon>
        <taxon>Piroplasmida</taxon>
        <taxon>Theileriidae</taxon>
        <taxon>Theileria</taxon>
    </lineage>
</organism>
<accession>L1LBJ8</accession>
<reference evidence="3 4" key="1">
    <citation type="journal article" date="2012" name="BMC Genomics">
        <title>Comparative genomic analysis and phylogenetic position of Theileria equi.</title>
        <authorList>
            <person name="Kappmeyer L.S."/>
            <person name="Thiagarajan M."/>
            <person name="Herndon D.R."/>
            <person name="Ramsay J.D."/>
            <person name="Caler E."/>
            <person name="Djikeng A."/>
            <person name="Gillespie J.J."/>
            <person name="Lau A.O."/>
            <person name="Roalson E.H."/>
            <person name="Silva J.C."/>
            <person name="Silva M.G."/>
            <person name="Suarez C.E."/>
            <person name="Ueti M.W."/>
            <person name="Nene V.M."/>
            <person name="Mealey R.H."/>
            <person name="Knowles D.P."/>
            <person name="Brayton K.A."/>
        </authorList>
    </citation>
    <scope>NUCLEOTIDE SEQUENCE [LARGE SCALE GENOMIC DNA]</scope>
    <source>
        <strain evidence="3 4">WA</strain>
    </source>
</reference>
<evidence type="ECO:0000256" key="2">
    <source>
        <dbReference type="SAM" id="SignalP"/>
    </source>
</evidence>
<feature type="compositionally biased region" description="Basic and acidic residues" evidence="1">
    <location>
        <begin position="344"/>
        <end position="370"/>
    </location>
</feature>
<dbReference type="EMBL" id="ACOU01000004">
    <property type="protein sequence ID" value="EKX72787.1"/>
    <property type="molecule type" value="Genomic_DNA"/>
</dbReference>
<keyword evidence="2" id="KW-0732">Signal</keyword>
<dbReference type="Pfam" id="PF04385">
    <property type="entry name" value="FAINT"/>
    <property type="match status" value="1"/>
</dbReference>
<sequence>MRVFALVYLVAILGFHKVQCDGLSMDDQSLSMEGTSQGNDYGPLVPQPENQDVGQEQPEASGLALDIGSPNLLGIIKRTPAGPNCRWYARNGDVWENCKDSYQEKIKDIREHIPRTNPFILNLEEDKDTEECTIFDAKLIGAPMRLYFAKPEYSAEEVTYNGKSIWKGSENKLCTACDLYFNKGELSFLILSVKENDVIRYEYFETRGKEWKTMTSEEFNNRRKEAQTTHGSFDVQEEPGTSGGSASTAKLKGSGSTEPKTPEQTESRRISTEALQEVSSKEVDTQSAEQAKDPSVDSKPDPKLTNKEAATALSSSEPEDGSLDTAELNDTSSQSTTLDEPQTDTDKEYDDKTALERPDSNAKDDADKVEQTSQSTTEGIKGWLKSAWNGVKNKFG</sequence>
<feature type="region of interest" description="Disordered" evidence="1">
    <location>
        <begin position="29"/>
        <end position="59"/>
    </location>
</feature>
<feature type="compositionally biased region" description="Basic and acidic residues" evidence="1">
    <location>
        <begin position="260"/>
        <end position="271"/>
    </location>
</feature>
<dbReference type="Proteomes" id="UP000031512">
    <property type="component" value="Unassembled WGS sequence"/>
</dbReference>
<gene>
    <name evidence="3" type="ORF">BEWA_013460</name>
</gene>
<feature type="compositionally biased region" description="Polar residues" evidence="1">
    <location>
        <begin position="29"/>
        <end position="39"/>
    </location>
</feature>
<feature type="region of interest" description="Disordered" evidence="1">
    <location>
        <begin position="214"/>
        <end position="384"/>
    </location>
</feature>
<protein>
    <submittedName>
        <fullName evidence="3">Signal peptide containing protein</fullName>
    </submittedName>
</protein>
<dbReference type="KEGG" id="beq:BEWA_013460"/>
<evidence type="ECO:0000256" key="1">
    <source>
        <dbReference type="SAM" id="MobiDB-lite"/>
    </source>
</evidence>
<feature type="signal peptide" evidence="2">
    <location>
        <begin position="1"/>
        <end position="20"/>
    </location>
</feature>
<feature type="compositionally biased region" description="Polar residues" evidence="1">
    <location>
        <begin position="328"/>
        <end position="340"/>
    </location>
</feature>
<feature type="compositionally biased region" description="Polar residues" evidence="1">
    <location>
        <begin position="244"/>
        <end position="259"/>
    </location>
</feature>